<dbReference type="AlphaFoldDB" id="A0A934VYQ9"/>
<dbReference type="PANTHER" id="PTHR43546">
    <property type="entry name" value="UPF0173 METAL-DEPENDENT HYDROLASE MJ1163-RELATED"/>
    <property type="match status" value="1"/>
</dbReference>
<organism evidence="2 3">
    <name type="scientific">Paracoccus caeni</name>
    <dbReference type="NCBI Taxonomy" id="657651"/>
    <lineage>
        <taxon>Bacteria</taxon>
        <taxon>Pseudomonadati</taxon>
        <taxon>Pseudomonadota</taxon>
        <taxon>Alphaproteobacteria</taxon>
        <taxon>Rhodobacterales</taxon>
        <taxon>Paracoccaceae</taxon>
        <taxon>Paracoccus</taxon>
    </lineage>
</organism>
<evidence type="ECO:0000313" key="2">
    <source>
        <dbReference type="EMBL" id="MBK4214488.1"/>
    </source>
</evidence>
<dbReference type="Gene3D" id="3.60.15.10">
    <property type="entry name" value="Ribonuclease Z/Hydroxyacylglutathione hydrolase-like"/>
    <property type="match status" value="1"/>
</dbReference>
<evidence type="ECO:0000313" key="3">
    <source>
        <dbReference type="Proteomes" id="UP000640485"/>
    </source>
</evidence>
<evidence type="ECO:0000259" key="1">
    <source>
        <dbReference type="SMART" id="SM00849"/>
    </source>
</evidence>
<reference evidence="2" key="1">
    <citation type="submission" date="2021-01" db="EMBL/GenBank/DDBJ databases">
        <title>Paracoccus amoyensis sp. nov., isolated from the surface seawater along the coast of Xiamen Island, China.</title>
        <authorList>
            <person name="Lyu L."/>
        </authorList>
    </citation>
    <scope>NUCLEOTIDE SEQUENCE</scope>
    <source>
        <strain evidence="2">MJ17</strain>
    </source>
</reference>
<dbReference type="InterPro" id="IPR036866">
    <property type="entry name" value="RibonucZ/Hydroxyglut_hydro"/>
</dbReference>
<dbReference type="Proteomes" id="UP000640485">
    <property type="component" value="Unassembled WGS sequence"/>
</dbReference>
<proteinExistence type="predicted"/>
<dbReference type="PANTHER" id="PTHR43546:SF3">
    <property type="entry name" value="UPF0173 METAL-DEPENDENT HYDROLASE MJ1163"/>
    <property type="match status" value="1"/>
</dbReference>
<comment type="caution">
    <text evidence="2">The sequence shown here is derived from an EMBL/GenBank/DDBJ whole genome shotgun (WGS) entry which is preliminary data.</text>
</comment>
<dbReference type="SUPFAM" id="SSF56281">
    <property type="entry name" value="Metallo-hydrolase/oxidoreductase"/>
    <property type="match status" value="1"/>
</dbReference>
<dbReference type="EMBL" id="JAEPRQ010000001">
    <property type="protein sequence ID" value="MBK4214488.1"/>
    <property type="molecule type" value="Genomic_DNA"/>
</dbReference>
<dbReference type="Pfam" id="PF13483">
    <property type="entry name" value="Lactamase_B_3"/>
    <property type="match status" value="1"/>
</dbReference>
<dbReference type="SMART" id="SM00849">
    <property type="entry name" value="Lactamase_B"/>
    <property type="match status" value="1"/>
</dbReference>
<accession>A0A934VYQ9</accession>
<gene>
    <name evidence="2" type="ORF">JJJ17_00965</name>
</gene>
<sequence length="263" mass="28147">MEITRRSGLKIGLATVFASTLPVLTHAQDAPQEDAASAFTYPVDGGKVVIHPVDHASMVVETPGGAILVDPVGGAAAYAALPAPALILITHQHGDHFDLPTLEGLPAVRIIANQAVFDQLPAEMQARATAMANGETAEVIGLTIEAIPAYNLTEERLQYHPPGRDNGYVLTIGGKRFYIAGDTEDIPEMRALENIEVAFLPMNLPFTMTVEQAADAVAAFKPVVVFPYHHRDSDVQEFARLVETSGTSSLVVIANWYPAGQNQ</sequence>
<feature type="domain" description="Metallo-beta-lactamase" evidence="1">
    <location>
        <begin position="54"/>
        <end position="229"/>
    </location>
</feature>
<dbReference type="RefSeq" id="WP_200683136.1">
    <property type="nucleotide sequence ID" value="NZ_JAEPRQ010000001.1"/>
</dbReference>
<dbReference type="InterPro" id="IPR001279">
    <property type="entry name" value="Metallo-B-lactamas"/>
</dbReference>
<name>A0A934VYQ9_9RHOB</name>
<dbReference type="InterPro" id="IPR050114">
    <property type="entry name" value="UPF0173_UPF0282_UlaG_hydrolase"/>
</dbReference>
<protein>
    <submittedName>
        <fullName evidence="2">MBL fold metallo-hydrolase</fullName>
    </submittedName>
</protein>
<keyword evidence="3" id="KW-1185">Reference proteome</keyword>